<dbReference type="Proteomes" id="UP000182427">
    <property type="component" value="Chromosome I"/>
</dbReference>
<dbReference type="EMBL" id="LT629690">
    <property type="protein sequence ID" value="SDF43126.1"/>
    <property type="molecule type" value="Genomic_DNA"/>
</dbReference>
<dbReference type="Pfam" id="PF13561">
    <property type="entry name" value="adh_short_C2"/>
    <property type="match status" value="1"/>
</dbReference>
<dbReference type="InterPro" id="IPR020904">
    <property type="entry name" value="Sc_DH/Rdtase_CS"/>
</dbReference>
<dbReference type="SUPFAM" id="SSF51735">
    <property type="entry name" value="NAD(P)-binding Rossmann-fold domains"/>
    <property type="match status" value="1"/>
</dbReference>
<evidence type="ECO:0000256" key="2">
    <source>
        <dbReference type="ARBA" id="ARBA00023002"/>
    </source>
</evidence>
<accession>A0A1G7L198</accession>
<evidence type="ECO:0000256" key="1">
    <source>
        <dbReference type="ARBA" id="ARBA00006484"/>
    </source>
</evidence>
<keyword evidence="4" id="KW-1185">Reference proteome</keyword>
<comment type="similarity">
    <text evidence="1">Belongs to the short-chain dehydrogenases/reductases (SDR) family.</text>
</comment>
<protein>
    <submittedName>
        <fullName evidence="3">L-fucose dehydrogenase</fullName>
    </submittedName>
</protein>
<gene>
    <name evidence="3" type="ORF">SAMN05444167_2387</name>
</gene>
<dbReference type="InterPro" id="IPR002347">
    <property type="entry name" value="SDR_fam"/>
</dbReference>
<dbReference type="PRINTS" id="PR00080">
    <property type="entry name" value="SDRFAMILY"/>
</dbReference>
<dbReference type="RefSeq" id="WP_083345334.1">
    <property type="nucleotide sequence ID" value="NZ_LT629690.1"/>
</dbReference>
<dbReference type="AlphaFoldDB" id="A0A1G7L198"/>
<proteinExistence type="inferred from homology"/>
<dbReference type="InterPro" id="IPR036291">
    <property type="entry name" value="NAD(P)-bd_dom_sf"/>
</dbReference>
<evidence type="ECO:0000313" key="4">
    <source>
        <dbReference type="Proteomes" id="UP000182427"/>
    </source>
</evidence>
<dbReference type="GO" id="GO:0016491">
    <property type="term" value="F:oxidoreductase activity"/>
    <property type="evidence" value="ECO:0007669"/>
    <property type="project" value="UniProtKB-KW"/>
</dbReference>
<organism evidence="3 4">
    <name type="scientific">Terriglobus roseus</name>
    <dbReference type="NCBI Taxonomy" id="392734"/>
    <lineage>
        <taxon>Bacteria</taxon>
        <taxon>Pseudomonadati</taxon>
        <taxon>Acidobacteriota</taxon>
        <taxon>Terriglobia</taxon>
        <taxon>Terriglobales</taxon>
        <taxon>Acidobacteriaceae</taxon>
        <taxon>Terriglobus</taxon>
    </lineage>
</organism>
<keyword evidence="2" id="KW-0560">Oxidoreductase</keyword>
<reference evidence="4" key="1">
    <citation type="submission" date="2016-10" db="EMBL/GenBank/DDBJ databases">
        <authorList>
            <person name="Varghese N."/>
            <person name="Submissions S."/>
        </authorList>
    </citation>
    <scope>NUCLEOTIDE SEQUENCE [LARGE SCALE GENOMIC DNA]</scope>
    <source>
        <strain evidence="4">GAS232</strain>
    </source>
</reference>
<dbReference type="Gene3D" id="3.40.50.720">
    <property type="entry name" value="NAD(P)-binding Rossmann-like Domain"/>
    <property type="match status" value="1"/>
</dbReference>
<dbReference type="PROSITE" id="PS00061">
    <property type="entry name" value="ADH_SHORT"/>
    <property type="match status" value="1"/>
</dbReference>
<dbReference type="PRINTS" id="PR00081">
    <property type="entry name" value="GDHRDH"/>
</dbReference>
<dbReference type="CDD" id="cd05233">
    <property type="entry name" value="SDR_c"/>
    <property type="match status" value="1"/>
</dbReference>
<dbReference type="NCBIfam" id="NF006384">
    <property type="entry name" value="PRK08628.1"/>
    <property type="match status" value="1"/>
</dbReference>
<evidence type="ECO:0000313" key="3">
    <source>
        <dbReference type="EMBL" id="SDF43126.1"/>
    </source>
</evidence>
<sequence length="266" mass="28735">MDLGLKDSVILVTGGGSGIGQAITRACLAEGARVLILSRISEGVEEFIREMQDHHLPCELRVTELDDPEHCRSAVEYLHERYGRLDALVNNAGFNDGVGLEHGSIDGFQRSLSLNLLHCYALAHHAVPLLKTSRGSILNVASKVAVTGQGGTSGYAASKGALLALTREWAAELIPFGVRVNCIIPAEVMTPQYTKWLRTLADPDGTVAHIAAQVPLEHRMTRVEEIASTAVFLLSPTQSSHTTGQHIHVDGGYVHLDRMLTVKALH</sequence>
<name>A0A1G7L198_9BACT</name>
<dbReference type="OrthoDB" id="9803333at2"/>
<dbReference type="FunFam" id="3.40.50.720:FF:000084">
    <property type="entry name" value="Short-chain dehydrogenase reductase"/>
    <property type="match status" value="1"/>
</dbReference>
<dbReference type="PANTHER" id="PTHR24321">
    <property type="entry name" value="DEHYDROGENASES, SHORT CHAIN"/>
    <property type="match status" value="1"/>
</dbReference>
<dbReference type="PANTHER" id="PTHR24321:SF8">
    <property type="entry name" value="ESTRADIOL 17-BETA-DEHYDROGENASE 8-RELATED"/>
    <property type="match status" value="1"/>
</dbReference>